<protein>
    <submittedName>
        <fullName evidence="2">Uncharacterized protein</fullName>
    </submittedName>
</protein>
<dbReference type="PANTHER" id="PTHR31314">
    <property type="entry name" value="MYB FAMILY TRANSCRIPTION FACTOR PHL7-LIKE"/>
    <property type="match status" value="1"/>
</dbReference>
<dbReference type="AlphaFoldDB" id="Q6EU13"/>
<gene>
    <name evidence="1" type="ORF">OJ1197_E09.3</name>
    <name evidence="2" type="ORF">OJ1493_H11.16</name>
</gene>
<dbReference type="EMBL" id="AP004188">
    <property type="protein sequence ID" value="BAD27857.1"/>
    <property type="molecule type" value="Genomic_DNA"/>
</dbReference>
<reference evidence="3" key="3">
    <citation type="journal article" date="2005" name="Nature">
        <title>The map-based sequence of the rice genome.</title>
        <authorList>
            <consortium name="International rice genome sequencing project (IRGSP)"/>
            <person name="Matsumoto T."/>
            <person name="Wu J."/>
            <person name="Kanamori H."/>
            <person name="Katayose Y."/>
            <person name="Fujisawa M."/>
            <person name="Namiki N."/>
            <person name="Mizuno H."/>
            <person name="Yamamoto K."/>
            <person name="Antonio B.A."/>
            <person name="Baba T."/>
            <person name="Sakata K."/>
            <person name="Nagamura Y."/>
            <person name="Aoki H."/>
            <person name="Arikawa K."/>
            <person name="Arita K."/>
            <person name="Bito T."/>
            <person name="Chiden Y."/>
            <person name="Fujitsuka N."/>
            <person name="Fukunaka R."/>
            <person name="Hamada M."/>
            <person name="Harada C."/>
            <person name="Hayashi A."/>
            <person name="Hijishita S."/>
            <person name="Honda M."/>
            <person name="Hosokawa S."/>
            <person name="Ichikawa Y."/>
            <person name="Idonuma A."/>
            <person name="Iijima M."/>
            <person name="Ikeda M."/>
            <person name="Ikeno M."/>
            <person name="Ito K."/>
            <person name="Ito S."/>
            <person name="Ito T."/>
            <person name="Ito Y."/>
            <person name="Ito Y."/>
            <person name="Iwabuchi A."/>
            <person name="Kamiya K."/>
            <person name="Karasawa W."/>
            <person name="Kurita K."/>
            <person name="Katagiri S."/>
            <person name="Kikuta A."/>
            <person name="Kobayashi H."/>
            <person name="Kobayashi N."/>
            <person name="Machita K."/>
            <person name="Maehara T."/>
            <person name="Masukawa M."/>
            <person name="Mizubayashi T."/>
            <person name="Mukai Y."/>
            <person name="Nagasaki H."/>
            <person name="Nagata Y."/>
            <person name="Naito S."/>
            <person name="Nakashima M."/>
            <person name="Nakama Y."/>
            <person name="Nakamichi Y."/>
            <person name="Nakamura M."/>
            <person name="Meguro A."/>
            <person name="Negishi M."/>
            <person name="Ohta I."/>
            <person name="Ohta T."/>
            <person name="Okamoto M."/>
            <person name="Ono N."/>
            <person name="Saji S."/>
            <person name="Sakaguchi M."/>
            <person name="Sakai K."/>
            <person name="Shibata M."/>
            <person name="Shimokawa T."/>
            <person name="Song J."/>
            <person name="Takazaki Y."/>
            <person name="Terasawa K."/>
            <person name="Tsugane M."/>
            <person name="Tsuji K."/>
            <person name="Ueda S."/>
            <person name="Waki K."/>
            <person name="Yamagata H."/>
            <person name="Yamamoto M."/>
            <person name="Yamamoto S."/>
            <person name="Yamane H."/>
            <person name="Yoshiki S."/>
            <person name="Yoshihara R."/>
            <person name="Yukawa K."/>
            <person name="Zhong H."/>
            <person name="Yano M."/>
            <person name="Yuan Q."/>
            <person name="Ouyang S."/>
            <person name="Liu J."/>
            <person name="Jones K.M."/>
            <person name="Gansberger K."/>
            <person name="Moffat K."/>
            <person name="Hill J."/>
            <person name="Bera J."/>
            <person name="Fadrosh D."/>
            <person name="Jin S."/>
            <person name="Johri S."/>
            <person name="Kim M."/>
            <person name="Overton L."/>
            <person name="Reardon M."/>
            <person name="Tsitrin T."/>
            <person name="Vuong H."/>
            <person name="Weaver B."/>
            <person name="Ciecko A."/>
            <person name="Tallon L."/>
            <person name="Jackson J."/>
            <person name="Pai G."/>
            <person name="Aken S.V."/>
            <person name="Utterback T."/>
            <person name="Reidmuller S."/>
            <person name="Feldblyum T."/>
            <person name="Hsiao J."/>
            <person name="Zismann V."/>
            <person name="Iobst S."/>
            <person name="de Vazeille A.R."/>
            <person name="Buell C.R."/>
            <person name="Ying K."/>
            <person name="Li Y."/>
            <person name="Lu T."/>
            <person name="Huang Y."/>
            <person name="Zhao Q."/>
            <person name="Feng Q."/>
            <person name="Zhang L."/>
            <person name="Zhu J."/>
            <person name="Weng Q."/>
            <person name="Mu J."/>
            <person name="Lu Y."/>
            <person name="Fan D."/>
            <person name="Liu Y."/>
            <person name="Guan J."/>
            <person name="Zhang Y."/>
            <person name="Yu S."/>
            <person name="Liu X."/>
            <person name="Zhang Y."/>
            <person name="Hong G."/>
            <person name="Han B."/>
            <person name="Choisne N."/>
            <person name="Demange N."/>
            <person name="Orjeda G."/>
            <person name="Samain S."/>
            <person name="Cattolico L."/>
            <person name="Pelletier E."/>
            <person name="Couloux A."/>
            <person name="Segurens B."/>
            <person name="Wincker P."/>
            <person name="D'Hont A."/>
            <person name="Scarpelli C."/>
            <person name="Weissenbach J."/>
            <person name="Salanoubat M."/>
            <person name="Quetier F."/>
            <person name="Yu Y."/>
            <person name="Kim H.R."/>
            <person name="Rambo T."/>
            <person name="Currie J."/>
            <person name="Collura K."/>
            <person name="Luo M."/>
            <person name="Yang T."/>
            <person name="Ammiraju J.S.S."/>
            <person name="Engler F."/>
            <person name="Soderlund C."/>
            <person name="Wing R.A."/>
            <person name="Palmer L.E."/>
            <person name="de la Bastide M."/>
            <person name="Spiegel L."/>
            <person name="Nascimento L."/>
            <person name="Zutavern T."/>
            <person name="O'Shaughnessy A."/>
            <person name="Dike S."/>
            <person name="Dedhia N."/>
            <person name="Preston R."/>
            <person name="Balija V."/>
            <person name="McCombie W.R."/>
            <person name="Chow T."/>
            <person name="Chen H."/>
            <person name="Chung M."/>
            <person name="Chen C."/>
            <person name="Shaw J."/>
            <person name="Wu H."/>
            <person name="Hsiao K."/>
            <person name="Chao Y."/>
            <person name="Chu M."/>
            <person name="Cheng C."/>
            <person name="Hour A."/>
            <person name="Lee P."/>
            <person name="Lin S."/>
            <person name="Lin Y."/>
            <person name="Liou J."/>
            <person name="Liu S."/>
            <person name="Hsing Y."/>
            <person name="Raghuvanshi S."/>
            <person name="Mohanty A."/>
            <person name="Bharti A.K."/>
            <person name="Gaur A."/>
            <person name="Gupta V."/>
            <person name="Kumar D."/>
            <person name="Ravi V."/>
            <person name="Vij S."/>
            <person name="Kapur A."/>
            <person name="Khurana P."/>
            <person name="Khurana P."/>
            <person name="Khurana J.P."/>
            <person name="Tyagi A.K."/>
            <person name="Gaikwad K."/>
            <person name="Singh A."/>
            <person name="Dalal V."/>
            <person name="Srivastava S."/>
            <person name="Dixit A."/>
            <person name="Pal A.K."/>
            <person name="Ghazi I.A."/>
            <person name="Yadav M."/>
            <person name="Pandit A."/>
            <person name="Bhargava A."/>
            <person name="Sureshbabu K."/>
            <person name="Batra K."/>
            <person name="Sharma T.R."/>
            <person name="Mohapatra T."/>
            <person name="Singh N.K."/>
            <person name="Messing J."/>
            <person name="Nelson A.B."/>
            <person name="Fuks G."/>
            <person name="Kavchok S."/>
            <person name="Keizer G."/>
            <person name="Linton E."/>
            <person name="Llaca V."/>
            <person name="Song R."/>
            <person name="Tanyolac B."/>
            <person name="Young S."/>
            <person name="Ho-Il K."/>
            <person name="Hahn J.H."/>
            <person name="Sangsakoo G."/>
            <person name="Vanavichit A."/>
            <person name="de Mattos Luiz.A.T."/>
            <person name="Zimmer P.D."/>
            <person name="Malone G."/>
            <person name="Dellagostin O."/>
            <person name="de Oliveira A.C."/>
            <person name="Bevan M."/>
            <person name="Bancroft I."/>
            <person name="Minx P."/>
            <person name="Cordum H."/>
            <person name="Wilson R."/>
            <person name="Cheng Z."/>
            <person name="Jin W."/>
            <person name="Jiang J."/>
            <person name="Leong S.A."/>
            <person name="Iwama H."/>
            <person name="Gojobori T."/>
            <person name="Itoh T."/>
            <person name="Niimura Y."/>
            <person name="Fujii Y."/>
            <person name="Habara T."/>
            <person name="Sakai H."/>
            <person name="Sato Y."/>
            <person name="Wilson G."/>
            <person name="Kumar K."/>
            <person name="McCouch S."/>
            <person name="Juretic N."/>
            <person name="Hoen D."/>
            <person name="Wright S."/>
            <person name="Bruskiewich R."/>
            <person name="Bureau T."/>
            <person name="Miyao A."/>
            <person name="Hirochika H."/>
            <person name="Nishikawa T."/>
            <person name="Kadowaki K."/>
            <person name="Sugiura M."/>
            <person name="Burr B."/>
            <person name="Sasaki T."/>
        </authorList>
    </citation>
    <scope>NUCLEOTIDE SEQUENCE [LARGE SCALE GENOMIC DNA]</scope>
    <source>
        <strain evidence="3">cv. Nipponbare</strain>
    </source>
</reference>
<reference evidence="3" key="4">
    <citation type="journal article" date="2008" name="Nucleic Acids Res.">
        <title>The rice annotation project database (RAP-DB): 2008 update.</title>
        <authorList>
            <consortium name="The rice annotation project (RAP)"/>
        </authorList>
    </citation>
    <scope>GENOME REANNOTATION</scope>
    <source>
        <strain evidence="3">cv. Nipponbare</strain>
    </source>
</reference>
<name>Q6EU13_ORYSJ</name>
<dbReference type="InterPro" id="IPR046955">
    <property type="entry name" value="PHR1-like"/>
</dbReference>
<dbReference type="GO" id="GO:0003700">
    <property type="term" value="F:DNA-binding transcription factor activity"/>
    <property type="evidence" value="ECO:0007669"/>
    <property type="project" value="InterPro"/>
</dbReference>
<dbReference type="PANTHER" id="PTHR31314:SF64">
    <property type="entry name" value="OS02G0672300 PROTEIN"/>
    <property type="match status" value="1"/>
</dbReference>
<sequence length="138" mass="15880">MGISGERKGAARQYNRSKVPRLRWTAELHRSFVRAIDCLGGQQNMQPQLHLKQHSFGSDEQSPKEFMCPPIKRAKAPGTSSMIVCDCKKCPWIGGDQINTMLQLPLVLVLLLLLLQAFIRHWDFGCREEERSPLWYTR</sequence>
<reference evidence="1" key="1">
    <citation type="submission" date="2001-09" db="EMBL/GenBank/DDBJ databases">
        <title>Oryza sativa nipponbare(GA3) genomic DNA, chromosome 2, BAC clone:OJ1197_E09.</title>
        <authorList>
            <person name="Sasaki T."/>
            <person name="Matsumoto T."/>
            <person name="Yamamoto K."/>
        </authorList>
    </citation>
    <scope>NUCLEOTIDE SEQUENCE</scope>
</reference>
<evidence type="ECO:0000313" key="3">
    <source>
        <dbReference type="Proteomes" id="UP000000763"/>
    </source>
</evidence>
<dbReference type="EMBL" id="AP004160">
    <property type="protein sequence ID" value="BAD27815.1"/>
    <property type="molecule type" value="Genomic_DNA"/>
</dbReference>
<evidence type="ECO:0000313" key="2">
    <source>
        <dbReference type="EMBL" id="BAD27857.1"/>
    </source>
</evidence>
<evidence type="ECO:0000313" key="1">
    <source>
        <dbReference type="EMBL" id="BAD27815.1"/>
    </source>
</evidence>
<dbReference type="Gene3D" id="1.10.10.60">
    <property type="entry name" value="Homeodomain-like"/>
    <property type="match status" value="1"/>
</dbReference>
<accession>Q6EU13</accession>
<dbReference type="Proteomes" id="UP000000763">
    <property type="component" value="Chromosome 2"/>
</dbReference>
<reference evidence="2" key="2">
    <citation type="submission" date="2001-09" db="EMBL/GenBank/DDBJ databases">
        <title>Oryza sativa nipponbare(GA3) genomic DNA, chromosome 2, BAC clone:OJ1493_H11.</title>
        <authorList>
            <person name="Sasaki T."/>
            <person name="Matsumoto T."/>
            <person name="Yamamoto K."/>
        </authorList>
    </citation>
    <scope>NUCLEOTIDE SEQUENCE</scope>
</reference>
<proteinExistence type="predicted"/>
<organism evidence="2 3">
    <name type="scientific">Oryza sativa subsp. japonica</name>
    <name type="common">Rice</name>
    <dbReference type="NCBI Taxonomy" id="39947"/>
    <lineage>
        <taxon>Eukaryota</taxon>
        <taxon>Viridiplantae</taxon>
        <taxon>Streptophyta</taxon>
        <taxon>Embryophyta</taxon>
        <taxon>Tracheophyta</taxon>
        <taxon>Spermatophyta</taxon>
        <taxon>Magnoliopsida</taxon>
        <taxon>Liliopsida</taxon>
        <taxon>Poales</taxon>
        <taxon>Poaceae</taxon>
        <taxon>BOP clade</taxon>
        <taxon>Oryzoideae</taxon>
        <taxon>Oryzeae</taxon>
        <taxon>Oryzinae</taxon>
        <taxon>Oryza</taxon>
        <taxon>Oryza sativa</taxon>
    </lineage>
</organism>